<evidence type="ECO:0000313" key="4">
    <source>
        <dbReference type="Proteomes" id="UP000282926"/>
    </source>
</evidence>
<dbReference type="Proteomes" id="UP000282926">
    <property type="component" value="Unassembled WGS sequence"/>
</dbReference>
<reference evidence="3 4" key="1">
    <citation type="submission" date="2019-01" db="EMBL/GenBank/DDBJ databases">
        <title>Lujinxingia litoralis gen. nov., sp. nov. and Lujinxingia sediminis gen. nov., sp. nov., new members in the order Bradymonadales, isolated from coastal sediment.</title>
        <authorList>
            <person name="Li C.-M."/>
        </authorList>
    </citation>
    <scope>NUCLEOTIDE SEQUENCE [LARGE SCALE GENOMIC DNA]</scope>
    <source>
        <strain evidence="3 4">SEH01</strain>
    </source>
</reference>
<dbReference type="PROSITE" id="PS01186">
    <property type="entry name" value="EGF_2"/>
    <property type="match status" value="1"/>
</dbReference>
<proteinExistence type="predicted"/>
<feature type="signal peptide" evidence="1">
    <location>
        <begin position="1"/>
        <end position="23"/>
    </location>
</feature>
<comment type="caution">
    <text evidence="3">The sequence shown here is derived from an EMBL/GenBank/DDBJ whole genome shotgun (WGS) entry which is preliminary data.</text>
</comment>
<evidence type="ECO:0000259" key="2">
    <source>
        <dbReference type="PROSITE" id="PS50026"/>
    </source>
</evidence>
<dbReference type="PROSITE" id="PS51257">
    <property type="entry name" value="PROKAR_LIPOPROTEIN"/>
    <property type="match status" value="1"/>
</dbReference>
<dbReference type="InterPro" id="IPR000742">
    <property type="entry name" value="EGF"/>
</dbReference>
<dbReference type="EMBL" id="SADD01000003">
    <property type="protein sequence ID" value="RVU45727.1"/>
    <property type="molecule type" value="Genomic_DNA"/>
</dbReference>
<dbReference type="NCBIfam" id="NF033679">
    <property type="entry name" value="DNRLRE_dom"/>
    <property type="match status" value="1"/>
</dbReference>
<sequence length="798" mass="84450">MFSWMGRVGLVFCMVGLVAACNADGDALPPDDHQEPTGCTSDEDCDSGLCLADTQVCAATCEDTCDGDLVCTEGHCLPADYCDEGFGPGCAPTTCEPGCHADATCNLEAEGGPSCACNPGFEGDGLDCTIVETNPCLSENGGCGDPELVQCDAMEGGEDGELVAECTTLNPCLEDNGGCGDAAFFACTHTAVGEAECSAIDPCLSENGGCGDAEFFQCDAMEDAESGRLIAECSVIDPCLSENGGCGVPEYFQCDAIEDIESGGLLAECSAIDPCLSDNGGCGAAEYFQCDAIEDAEGGHLVAECSAIDPCLTDNGGCGQAEYFQCDALEDAEGGHLVAECSAINPCLTDNGGCGDPALVQCDAIEDAEGGHLVAECITINPCLSDNGGCGAPEFFTCTNTEVGVGECADVDLCADDNGGCGDPALHRCVLRSGELPLCRLAIETCTYDYEAPLLHDVFVTNDVPNQNFNREFLTANPSGYVFDFSSGLYPFVQRGIHMSLLQFDLSALPSNATIHDAAFYFYAFDNVREGGVVDVQLPYTESPLDLASITWLDARSLSYYPLLNSVLFDVISSGEVVETAFSSSRLNMVAEEGKERGELTLALGSFDATARFFSSEHPEQAYHPRLELQVQACLEQVNLAQESAMVSAFFSDRVFEESVELFANSLGGDEFYLRFDFSGVPANAQIVDVRLTLHPRTVWEESNLMLDALTEPWEPGVVTYNTRPASTGVPLDTATLANGSLEVVEMESDALFAHVLERFEAGQTVDLRVSALQGDTAFHGSEALNTALRPRLTVVYE</sequence>
<name>A0ABY0CTS3_9DELT</name>
<gene>
    <name evidence="3" type="ORF">EA187_08140</name>
</gene>
<dbReference type="Gene3D" id="2.10.25.10">
    <property type="entry name" value="Laminin"/>
    <property type="match status" value="1"/>
</dbReference>
<dbReference type="RefSeq" id="WP_127779928.1">
    <property type="nucleotide sequence ID" value="NZ_SADD01000003.1"/>
</dbReference>
<dbReference type="PROSITE" id="PS50026">
    <property type="entry name" value="EGF_3"/>
    <property type="match status" value="1"/>
</dbReference>
<keyword evidence="1" id="KW-0732">Signal</keyword>
<evidence type="ECO:0000256" key="1">
    <source>
        <dbReference type="SAM" id="SignalP"/>
    </source>
</evidence>
<evidence type="ECO:0000313" key="3">
    <source>
        <dbReference type="EMBL" id="RVU45727.1"/>
    </source>
</evidence>
<feature type="chain" id="PRO_5045069889" evidence="1">
    <location>
        <begin position="24"/>
        <end position="798"/>
    </location>
</feature>
<keyword evidence="4" id="KW-1185">Reference proteome</keyword>
<accession>A0ABY0CTS3</accession>
<organism evidence="3 4">
    <name type="scientific">Lujinxingia sediminis</name>
    <dbReference type="NCBI Taxonomy" id="2480984"/>
    <lineage>
        <taxon>Bacteria</taxon>
        <taxon>Deltaproteobacteria</taxon>
        <taxon>Bradymonadales</taxon>
        <taxon>Lujinxingiaceae</taxon>
        <taxon>Lujinxingia</taxon>
    </lineage>
</organism>
<feature type="domain" description="EGF-like" evidence="2">
    <location>
        <begin position="91"/>
        <end position="129"/>
    </location>
</feature>
<protein>
    <submittedName>
        <fullName evidence="3">DNRLRE domain-containing protein</fullName>
    </submittedName>
</protein>